<dbReference type="InterPro" id="IPR018755">
    <property type="entry name" value="Phage_Mu_Gp48"/>
</dbReference>
<organism evidence="1 2">
    <name type="scientific">Desulfovibrio piger ATCC 29098</name>
    <dbReference type="NCBI Taxonomy" id="411464"/>
    <lineage>
        <taxon>Bacteria</taxon>
        <taxon>Pseudomonadati</taxon>
        <taxon>Thermodesulfobacteriota</taxon>
        <taxon>Desulfovibrionia</taxon>
        <taxon>Desulfovibrionales</taxon>
        <taxon>Desulfovibrionaceae</taxon>
        <taxon>Desulfovibrio</taxon>
    </lineage>
</organism>
<comment type="caution">
    <text evidence="1">The sequence shown here is derived from an EMBL/GenBank/DDBJ whole genome shotgun (WGS) entry which is preliminary data.</text>
</comment>
<sequence length="221" mass="24954">MPETSLRVRSASDYLRMLQHLLPQGPAWTRAPGAVLTAVLRASADELERLDMAMHLLLIEILPTSAIAGLEDWERVLGLPDDCLPAGSTLQERRSAVLAKLRDEGRQDLAYWYGVADSLGYDVTIEEHWPFCCGIHQCADPSGLTPEEIQAHPEIGYLAVPEIRWWWNAIVHGDRLLRFRCGESLCGERLMDWRAAASLECVMRRDKLAHTLLTFTYEEGE</sequence>
<gene>
    <name evidence="1" type="ORF">DESPIG_00859</name>
</gene>
<evidence type="ECO:0008006" key="3">
    <source>
        <dbReference type="Google" id="ProtNLM"/>
    </source>
</evidence>
<evidence type="ECO:0000313" key="1">
    <source>
        <dbReference type="EMBL" id="EEB34172.1"/>
    </source>
</evidence>
<dbReference type="RefSeq" id="WP_006005108.1">
    <property type="nucleotide sequence ID" value="NZ_DS996355.1"/>
</dbReference>
<dbReference type="HOGENOM" id="CLU_114463_0_0_7"/>
<dbReference type="Proteomes" id="UP000003676">
    <property type="component" value="Unassembled WGS sequence"/>
</dbReference>
<reference evidence="1 2" key="1">
    <citation type="submission" date="2008-10" db="EMBL/GenBank/DDBJ databases">
        <title>Draft genome sequence of Desulvovibrio piger (ATCC 29098).</title>
        <authorList>
            <person name="Sudarsanam P."/>
            <person name="Ley R."/>
            <person name="Guruge J."/>
            <person name="Turnbaugh P.J."/>
            <person name="Mahowald M."/>
            <person name="Liep D."/>
            <person name="Gordon J."/>
        </authorList>
    </citation>
    <scope>NUCLEOTIDE SEQUENCE [LARGE SCALE GENOMIC DNA]</scope>
    <source>
        <strain evidence="1 2">ATCC 29098</strain>
    </source>
</reference>
<dbReference type="EMBL" id="ABXU01000026">
    <property type="protein sequence ID" value="EEB34172.1"/>
    <property type="molecule type" value="Genomic_DNA"/>
</dbReference>
<dbReference type="OrthoDB" id="5460132at2"/>
<evidence type="ECO:0000313" key="2">
    <source>
        <dbReference type="Proteomes" id="UP000003676"/>
    </source>
</evidence>
<dbReference type="AlphaFoldDB" id="B6WS14"/>
<name>B6WS14_9BACT</name>
<reference evidence="1 2" key="2">
    <citation type="submission" date="2008-10" db="EMBL/GenBank/DDBJ databases">
        <authorList>
            <person name="Fulton L."/>
            <person name="Clifton S."/>
            <person name="Fulton B."/>
            <person name="Xu J."/>
            <person name="Minx P."/>
            <person name="Pepin K.H."/>
            <person name="Johnson M."/>
            <person name="Bhonagiri V."/>
            <person name="Nash W.E."/>
            <person name="Mardis E.R."/>
            <person name="Wilson R.K."/>
        </authorList>
    </citation>
    <scope>NUCLEOTIDE SEQUENCE [LARGE SCALE GENOMIC DNA]</scope>
    <source>
        <strain evidence="1 2">ATCC 29098</strain>
    </source>
</reference>
<protein>
    <recommendedName>
        <fullName evidence="3">Phage tail protein</fullName>
    </recommendedName>
</protein>
<proteinExistence type="predicted"/>
<dbReference type="eggNOG" id="COG3778">
    <property type="taxonomic scope" value="Bacteria"/>
</dbReference>
<accession>B6WS14</accession>
<dbReference type="Pfam" id="PF10076">
    <property type="entry name" value="Phage_Mu_Gp48"/>
    <property type="match status" value="1"/>
</dbReference>